<reference evidence="6 7" key="1">
    <citation type="submission" date="2019-12" db="EMBL/GenBank/DDBJ databases">
        <title>Complete genome sequence of Pseudomonas stutzeri.</title>
        <authorList>
            <person name="Lim S.R."/>
            <person name="Kim J.H."/>
        </authorList>
    </citation>
    <scope>NUCLEOTIDE SEQUENCE [LARGE SCALE GENOMIC DNA]</scope>
    <source>
        <strain evidence="6 7">PM101005</strain>
    </source>
</reference>
<dbReference type="EMBL" id="CP046902">
    <property type="protein sequence ID" value="QGZ30822.1"/>
    <property type="molecule type" value="Genomic_DNA"/>
</dbReference>
<dbReference type="Proteomes" id="UP000438983">
    <property type="component" value="Chromosome"/>
</dbReference>
<keyword evidence="3" id="KW-1005">Bacterial flagellum biogenesis</keyword>
<keyword evidence="6" id="KW-0282">Flagellum</keyword>
<dbReference type="RefSeq" id="WP_158188308.1">
    <property type="nucleotide sequence ID" value="NZ_CP046902.1"/>
</dbReference>
<keyword evidence="6" id="KW-0966">Cell projection</keyword>
<accession>A0A6I6LVY3</accession>
<keyword evidence="6" id="KW-0969">Cilium</keyword>
<dbReference type="AlphaFoldDB" id="A0A6I6LVY3"/>
<comment type="subcellular location">
    <subcellularLocation>
        <location evidence="1">Cytoplasm</location>
        <location evidence="1">Cytosol</location>
    </subcellularLocation>
</comment>
<evidence type="ECO:0000313" key="6">
    <source>
        <dbReference type="EMBL" id="QGZ30822.1"/>
    </source>
</evidence>
<evidence type="ECO:0000256" key="5">
    <source>
        <dbReference type="ARBA" id="ARBA00093797"/>
    </source>
</evidence>
<dbReference type="Pfam" id="PF05400">
    <property type="entry name" value="FliT"/>
    <property type="match status" value="1"/>
</dbReference>
<evidence type="ECO:0000256" key="1">
    <source>
        <dbReference type="ARBA" id="ARBA00004514"/>
    </source>
</evidence>
<dbReference type="OrthoDB" id="7025202at2"/>
<keyword evidence="2" id="KW-0963">Cytoplasm</keyword>
<name>A0A6I6LVY3_STUST</name>
<dbReference type="Gene3D" id="1.20.58.380">
    <property type="entry name" value="Flagellar protein flit"/>
    <property type="match status" value="1"/>
</dbReference>
<organism evidence="6 7">
    <name type="scientific">Stutzerimonas stutzeri</name>
    <name type="common">Pseudomonas stutzeri</name>
    <dbReference type="NCBI Taxonomy" id="316"/>
    <lineage>
        <taxon>Bacteria</taxon>
        <taxon>Pseudomonadati</taxon>
        <taxon>Pseudomonadota</taxon>
        <taxon>Gammaproteobacteria</taxon>
        <taxon>Pseudomonadales</taxon>
        <taxon>Pseudomonadaceae</taxon>
        <taxon>Stutzerimonas</taxon>
    </lineage>
</organism>
<dbReference type="InterPro" id="IPR008622">
    <property type="entry name" value="FliT"/>
</dbReference>
<evidence type="ECO:0000256" key="3">
    <source>
        <dbReference type="ARBA" id="ARBA00022795"/>
    </source>
</evidence>
<proteinExistence type="predicted"/>
<dbReference type="GO" id="GO:0044781">
    <property type="term" value="P:bacterial-type flagellum organization"/>
    <property type="evidence" value="ECO:0007669"/>
    <property type="project" value="UniProtKB-KW"/>
</dbReference>
<protein>
    <recommendedName>
        <fullName evidence="5">Flagellar protein FliT</fullName>
    </recommendedName>
</protein>
<gene>
    <name evidence="6" type="ORF">GQA94_12390</name>
</gene>
<evidence type="ECO:0000256" key="4">
    <source>
        <dbReference type="ARBA" id="ARBA00023186"/>
    </source>
</evidence>
<keyword evidence="4" id="KW-0143">Chaperone</keyword>
<evidence type="ECO:0000313" key="7">
    <source>
        <dbReference type="Proteomes" id="UP000438983"/>
    </source>
</evidence>
<sequence>MPSRTQAFATLTGKLRDALAAGDWAAIATLDEECRALVASLRDEDASDVGLRDQLESLTNLYGELQHSGRNERERLIGELTRLSQSKHVNQAYTPLD</sequence>
<evidence type="ECO:0000256" key="2">
    <source>
        <dbReference type="ARBA" id="ARBA00022490"/>
    </source>
</evidence>